<keyword evidence="2" id="KW-0732">Signal</keyword>
<dbReference type="Proteomes" id="UP000249218">
    <property type="component" value="Unassembled WGS sequence"/>
</dbReference>
<evidence type="ECO:0000256" key="2">
    <source>
        <dbReference type="SAM" id="SignalP"/>
    </source>
</evidence>
<dbReference type="InterPro" id="IPR043957">
    <property type="entry name" value="Vanin_C"/>
</dbReference>
<keyword evidence="1" id="KW-0378">Hydrolase</keyword>
<sequence length="440" mass="48519">MKVLSIVVCFLCVNSLMASETYKAGVLLQNKEINEFTPFIQQAGQTGVDILVLPSLPGSADKYDELVNSISKTARQAGVYVATHLYEKARCGMAYETVRSNLVFDRNGDIAAVYRKPQNGIANCTTPHSDLVTFTADFGVTFGLVMEEDLALYDEKHFKGVKNFVMAGEWESEVAFLNAATFAPSWSYIMNANLVSTAGIYAGKAGLKTGEESLIVAELSKNGGSASQTVLSTKSSTFHQADLSQYVIRPLDLEASSMGYKDTVCHRSFCCEFYVKTASGSKTEASYKLAAFNGVLPVSDHHNIAAEICLISGSENSDTIFERISVTANFTKQNAQYPLVQSAVLPAENFKFTTKASENSQQVTLEAVNVKSLQNVGIFGKDSAVLEDNYVYGEKNNTETVQTDFYEYIFNEDVQEFFDYVWIRLRILIVVVSIYILEMM</sequence>
<dbReference type="SUPFAM" id="SSF56317">
    <property type="entry name" value="Carbon-nitrogen hydrolase"/>
    <property type="match status" value="1"/>
</dbReference>
<reference evidence="4 5" key="1">
    <citation type="journal article" date="2017" name="BMC Biol.">
        <title>Genomic innovations, transcriptional plasticity and gene loss underlying the evolution and divergence of two highly polyphagous and invasive Helicoverpa pest species.</title>
        <authorList>
            <person name="Pearce S.L."/>
            <person name="Clarke D.F."/>
            <person name="East P.D."/>
            <person name="Elfekih S."/>
            <person name="Gordon K.H."/>
            <person name="Jermiin L.S."/>
            <person name="McGaughran A."/>
            <person name="Oakeshott J.G."/>
            <person name="Papanikolaou A."/>
            <person name="Perera O.P."/>
            <person name="Rane R.V."/>
            <person name="Richards S."/>
            <person name="Tay W.T."/>
            <person name="Walsh T.K."/>
            <person name="Anderson A."/>
            <person name="Anderson C.J."/>
            <person name="Asgari S."/>
            <person name="Board P.G."/>
            <person name="Bretschneider A."/>
            <person name="Campbell P.M."/>
            <person name="Chertemps T."/>
            <person name="Christeller J.T."/>
            <person name="Coppin C.W."/>
            <person name="Downes S.J."/>
            <person name="Duan G."/>
            <person name="Farnsworth C.A."/>
            <person name="Good R.T."/>
            <person name="Han L.B."/>
            <person name="Han Y.C."/>
            <person name="Hatje K."/>
            <person name="Horne I."/>
            <person name="Huang Y.P."/>
            <person name="Hughes D.S."/>
            <person name="Jacquin-Joly E."/>
            <person name="James W."/>
            <person name="Jhangiani S."/>
            <person name="Kollmar M."/>
            <person name="Kuwar S.S."/>
            <person name="Li S."/>
            <person name="Liu N.Y."/>
            <person name="Maibeche M.T."/>
            <person name="Miller J.R."/>
            <person name="Montagne N."/>
            <person name="Perry T."/>
            <person name="Qu J."/>
            <person name="Song S.V."/>
            <person name="Sutton G.G."/>
            <person name="Vogel H."/>
            <person name="Walenz B.P."/>
            <person name="Xu W."/>
            <person name="Zhang H.J."/>
            <person name="Zou Z."/>
            <person name="Batterham P."/>
            <person name="Edwards O.R."/>
            <person name="Feyereisen R."/>
            <person name="Gibbs R.A."/>
            <person name="Heckel D.G."/>
            <person name="McGrath A."/>
            <person name="Robin C."/>
            <person name="Scherer S.E."/>
            <person name="Worley K.C."/>
            <person name="Wu Y.D."/>
        </authorList>
    </citation>
    <scope>NUCLEOTIDE SEQUENCE [LARGE SCALE GENOMIC DNA]</scope>
    <source>
        <strain evidence="4">Harm_GR_Male_#8</strain>
        <tissue evidence="4">Whole organism</tissue>
    </source>
</reference>
<feature type="domain" description="Vanin C-terminal" evidence="3">
    <location>
        <begin position="241"/>
        <end position="382"/>
    </location>
</feature>
<keyword evidence="5" id="KW-1185">Reference proteome</keyword>
<dbReference type="Pfam" id="PF19018">
    <property type="entry name" value="Vanin_C"/>
    <property type="match status" value="1"/>
</dbReference>
<dbReference type="PANTHER" id="PTHR10609">
    <property type="entry name" value="BIOTINIDASE-RELATED"/>
    <property type="match status" value="1"/>
</dbReference>
<dbReference type="InterPro" id="IPR040154">
    <property type="entry name" value="Biotinidase/VNN"/>
</dbReference>
<dbReference type="InterPro" id="IPR036526">
    <property type="entry name" value="C-N_Hydrolase_sf"/>
</dbReference>
<dbReference type="Gene3D" id="3.60.110.10">
    <property type="entry name" value="Carbon-nitrogen hydrolase"/>
    <property type="match status" value="1"/>
</dbReference>
<dbReference type="AlphaFoldDB" id="A0A2W1BGD2"/>
<dbReference type="EMBL" id="KZ150244">
    <property type="protein sequence ID" value="PZC71886.1"/>
    <property type="molecule type" value="Genomic_DNA"/>
</dbReference>
<protein>
    <recommendedName>
        <fullName evidence="3">Vanin C-terminal domain-containing protein</fullName>
    </recommendedName>
</protein>
<feature type="chain" id="PRO_5016081342" description="Vanin C-terminal domain-containing protein" evidence="2">
    <location>
        <begin position="19"/>
        <end position="440"/>
    </location>
</feature>
<dbReference type="PANTHER" id="PTHR10609:SF14">
    <property type="entry name" value="BIOTINIDASE"/>
    <property type="match status" value="1"/>
</dbReference>
<evidence type="ECO:0000313" key="5">
    <source>
        <dbReference type="Proteomes" id="UP000249218"/>
    </source>
</evidence>
<organism evidence="4 5">
    <name type="scientific">Helicoverpa armigera</name>
    <name type="common">Cotton bollworm</name>
    <name type="synonym">Heliothis armigera</name>
    <dbReference type="NCBI Taxonomy" id="29058"/>
    <lineage>
        <taxon>Eukaryota</taxon>
        <taxon>Metazoa</taxon>
        <taxon>Ecdysozoa</taxon>
        <taxon>Arthropoda</taxon>
        <taxon>Hexapoda</taxon>
        <taxon>Insecta</taxon>
        <taxon>Pterygota</taxon>
        <taxon>Neoptera</taxon>
        <taxon>Endopterygota</taxon>
        <taxon>Lepidoptera</taxon>
        <taxon>Glossata</taxon>
        <taxon>Ditrysia</taxon>
        <taxon>Noctuoidea</taxon>
        <taxon>Noctuidae</taxon>
        <taxon>Heliothinae</taxon>
        <taxon>Helicoverpa</taxon>
    </lineage>
</organism>
<evidence type="ECO:0000259" key="3">
    <source>
        <dbReference type="Pfam" id="PF19018"/>
    </source>
</evidence>
<accession>A0A2W1BGD2</accession>
<name>A0A2W1BGD2_HELAM</name>
<dbReference type="GO" id="GO:0016787">
    <property type="term" value="F:hydrolase activity"/>
    <property type="evidence" value="ECO:0007669"/>
    <property type="project" value="UniProtKB-KW"/>
</dbReference>
<gene>
    <name evidence="4" type="primary">HaOG212284</name>
    <name evidence="4" type="ORF">B5X24_HaOG212284</name>
</gene>
<evidence type="ECO:0000313" key="4">
    <source>
        <dbReference type="EMBL" id="PZC71886.1"/>
    </source>
</evidence>
<dbReference type="OrthoDB" id="10250282at2759"/>
<proteinExistence type="predicted"/>
<feature type="signal peptide" evidence="2">
    <location>
        <begin position="1"/>
        <end position="18"/>
    </location>
</feature>
<evidence type="ECO:0000256" key="1">
    <source>
        <dbReference type="ARBA" id="ARBA00022801"/>
    </source>
</evidence>